<sequence>MSATFSAYVSSLFGREERSDCTVVFYCSSGSRSHCDSDSGSPRDGEHRESEPAAQPREYGRARERDPPAPTSASRQPSERSRQQQDPLEYALGGTTKAQEQQRQQQKWPWDDDNVEARPPAARHSAAAAVAGDRDASRKSRCPLPDGTSLILTQPLPAHTFVLCGGSQRFAAQIDRWAAGDISGGGARPEMLLRVPLDEPEDLPYALAAMQYMYTGRLPAELAGDAAGLLRLRRQAAYLQVEGCTEACEQALLALVAPPASAQQGPRQRQQRDAGAGASGLAGVWQLLCCRDLLLASVALEPSFVRGLMQACRHQLVKHAAGSAAGRGGLPPSGPGLGEALAWAFGDAPSLLSDPRVTRQFCELPAVAIEAMLGSEALATDSEDTVLLMLLRWLQANAPAASVEVRRRLLRLVRLSQLSNTYLHRVAPLLLPTLGVSPQELRFLQEYAFAPDSQRARLRRAAEFRYDMSSAWYAAAPRPAEPGWEEGGGGGGGCRSYEWHVDAAQLAKAGLGLELAAQQGCQKPLYCRCAFANGAACVVARGFEWYPLLKLGGGGGAGRDADKVRVSLRGALPAALRLEACFETPTVVSPGACRLAVYRGKGEGAGGDGGGGGCSGGGGGGGGSRCGEEAWSCSYGDADFVQIDTTRSGMSPDLALAVLMAYSRGQRSASASTSTAAAAAAPIAAAARTVTAATPAAASAAPADSGLPRWETYLRDDGKLWGCLSWVGLPEP</sequence>
<reference evidence="3 4" key="1">
    <citation type="journal article" date="2023" name="Commun. Biol.">
        <title>Reorganization of the ancestral sex-determining regions during the evolution of trioecy in Pleodorina starrii.</title>
        <authorList>
            <person name="Takahashi K."/>
            <person name="Suzuki S."/>
            <person name="Kawai-Toyooka H."/>
            <person name="Yamamoto K."/>
            <person name="Hamaji T."/>
            <person name="Ootsuki R."/>
            <person name="Yamaguchi H."/>
            <person name="Kawachi M."/>
            <person name="Higashiyama T."/>
            <person name="Nozaki H."/>
        </authorList>
    </citation>
    <scope>NUCLEOTIDE SEQUENCE [LARGE SCALE GENOMIC DNA]</scope>
    <source>
        <strain evidence="3 4">NIES-4479</strain>
    </source>
</reference>
<evidence type="ECO:0000259" key="2">
    <source>
        <dbReference type="SMART" id="SM00875"/>
    </source>
</evidence>
<dbReference type="AlphaFoldDB" id="A0A9W6BSH2"/>
<dbReference type="Pfam" id="PF07707">
    <property type="entry name" value="BACK"/>
    <property type="match status" value="1"/>
</dbReference>
<comment type="caution">
    <text evidence="3">The sequence shown here is derived from an EMBL/GenBank/DDBJ whole genome shotgun (WGS) entry which is preliminary data.</text>
</comment>
<dbReference type="SMART" id="SM00875">
    <property type="entry name" value="BACK"/>
    <property type="match status" value="1"/>
</dbReference>
<organism evidence="3 4">
    <name type="scientific">Pleodorina starrii</name>
    <dbReference type="NCBI Taxonomy" id="330485"/>
    <lineage>
        <taxon>Eukaryota</taxon>
        <taxon>Viridiplantae</taxon>
        <taxon>Chlorophyta</taxon>
        <taxon>core chlorophytes</taxon>
        <taxon>Chlorophyceae</taxon>
        <taxon>CS clade</taxon>
        <taxon>Chlamydomonadales</taxon>
        <taxon>Volvocaceae</taxon>
        <taxon>Pleodorina</taxon>
    </lineage>
</organism>
<evidence type="ECO:0000256" key="1">
    <source>
        <dbReference type="SAM" id="MobiDB-lite"/>
    </source>
</evidence>
<dbReference type="EMBL" id="BRXU01000019">
    <property type="protein sequence ID" value="GLC57641.1"/>
    <property type="molecule type" value="Genomic_DNA"/>
</dbReference>
<feature type="domain" description="BACK" evidence="2">
    <location>
        <begin position="340"/>
        <end position="427"/>
    </location>
</feature>
<evidence type="ECO:0000313" key="3">
    <source>
        <dbReference type="EMBL" id="GLC57641.1"/>
    </source>
</evidence>
<dbReference type="InterPro" id="IPR011333">
    <property type="entry name" value="SKP1/BTB/POZ_sf"/>
</dbReference>
<dbReference type="InterPro" id="IPR011705">
    <property type="entry name" value="BACK"/>
</dbReference>
<dbReference type="Gene3D" id="3.30.710.10">
    <property type="entry name" value="Potassium Channel Kv1.1, Chain A"/>
    <property type="match status" value="1"/>
</dbReference>
<dbReference type="InterPro" id="IPR051481">
    <property type="entry name" value="BTB-POZ/Galectin-3-binding"/>
</dbReference>
<evidence type="ECO:0000313" key="4">
    <source>
        <dbReference type="Proteomes" id="UP001165080"/>
    </source>
</evidence>
<protein>
    <recommendedName>
        <fullName evidence="2">BACK domain-containing protein</fullName>
    </recommendedName>
</protein>
<feature type="region of interest" description="Disordered" evidence="1">
    <location>
        <begin position="28"/>
        <end position="142"/>
    </location>
</feature>
<name>A0A9W6BSH2_9CHLO</name>
<proteinExistence type="predicted"/>
<dbReference type="PANTHER" id="PTHR24410:SF23">
    <property type="entry name" value="BTB DOMAIN-CONTAINING PROTEIN-RELATED"/>
    <property type="match status" value="1"/>
</dbReference>
<dbReference type="Gene3D" id="1.25.40.420">
    <property type="match status" value="1"/>
</dbReference>
<feature type="compositionally biased region" description="Basic and acidic residues" evidence="1">
    <location>
        <begin position="33"/>
        <end position="51"/>
    </location>
</feature>
<feature type="compositionally biased region" description="Basic and acidic residues" evidence="1">
    <location>
        <begin position="58"/>
        <end position="67"/>
    </location>
</feature>
<dbReference type="PANTHER" id="PTHR24410">
    <property type="entry name" value="HL07962P-RELATED"/>
    <property type="match status" value="1"/>
</dbReference>
<gene>
    <name evidence="3" type="primary">PLEST002658</name>
    <name evidence="3" type="ORF">PLESTB_001249000</name>
</gene>
<dbReference type="Proteomes" id="UP001165080">
    <property type="component" value="Unassembled WGS sequence"/>
</dbReference>
<accession>A0A9W6BSH2</accession>
<keyword evidence="4" id="KW-1185">Reference proteome</keyword>
<feature type="compositionally biased region" description="Low complexity" evidence="1">
    <location>
        <begin position="117"/>
        <end position="131"/>
    </location>
</feature>